<feature type="transmembrane region" description="Helical" evidence="1">
    <location>
        <begin position="28"/>
        <end position="49"/>
    </location>
</feature>
<dbReference type="InterPro" id="IPR003848">
    <property type="entry name" value="DUF218"/>
</dbReference>
<dbReference type="PANTHER" id="PTHR30336">
    <property type="entry name" value="INNER MEMBRANE PROTEIN, PROBABLE PERMEASE"/>
    <property type="match status" value="1"/>
</dbReference>
<dbReference type="EMBL" id="WSZI01000021">
    <property type="protein sequence ID" value="MWN21840.1"/>
    <property type="molecule type" value="Genomic_DNA"/>
</dbReference>
<feature type="transmembrane region" description="Helical" evidence="1">
    <location>
        <begin position="298"/>
        <end position="315"/>
    </location>
</feature>
<dbReference type="PANTHER" id="PTHR30336:SF4">
    <property type="entry name" value="ENVELOPE BIOGENESIS FACTOR ELYC"/>
    <property type="match status" value="1"/>
</dbReference>
<evidence type="ECO:0000313" key="4">
    <source>
        <dbReference type="Proteomes" id="UP000478636"/>
    </source>
</evidence>
<reference evidence="3 4" key="1">
    <citation type="submission" date="2019-12" db="EMBL/GenBank/DDBJ databases">
        <title>Complete genome sequence of Leuconostoc lactis strain AVN1 provides insights into metabolic potential.</title>
        <authorList>
            <person name="Besrour N."/>
            <person name="Najjari A."/>
            <person name="Fhoula I."/>
            <person name="Jaballah S."/>
            <person name="Klibi N."/>
            <person name="Ouzari H.I."/>
        </authorList>
    </citation>
    <scope>NUCLEOTIDE SEQUENCE [LARGE SCALE GENOMIC DNA]</scope>
    <source>
        <strain evidence="3 4">AVN1</strain>
    </source>
</reference>
<dbReference type="AlphaFoldDB" id="A0A6L7ABI7"/>
<dbReference type="InterPro" id="IPR051599">
    <property type="entry name" value="Cell_Envelope_Assoc"/>
</dbReference>
<organism evidence="3 4">
    <name type="scientific">Leuconostoc lactis</name>
    <dbReference type="NCBI Taxonomy" id="1246"/>
    <lineage>
        <taxon>Bacteria</taxon>
        <taxon>Bacillati</taxon>
        <taxon>Bacillota</taxon>
        <taxon>Bacilli</taxon>
        <taxon>Lactobacillales</taxon>
        <taxon>Lactobacillaceae</taxon>
        <taxon>Leuconostoc</taxon>
    </lineage>
</organism>
<feature type="transmembrane region" description="Helical" evidence="1">
    <location>
        <begin position="89"/>
        <end position="111"/>
    </location>
</feature>
<keyword evidence="1" id="KW-1133">Transmembrane helix</keyword>
<dbReference type="Proteomes" id="UP000478636">
    <property type="component" value="Unassembled WGS sequence"/>
</dbReference>
<dbReference type="GO" id="GO:0000270">
    <property type="term" value="P:peptidoglycan metabolic process"/>
    <property type="evidence" value="ECO:0007669"/>
    <property type="project" value="TreeGrafter"/>
</dbReference>
<feature type="transmembrane region" description="Helical" evidence="1">
    <location>
        <begin position="61"/>
        <end position="83"/>
    </location>
</feature>
<dbReference type="RefSeq" id="WP_029510081.1">
    <property type="nucleotide sequence ID" value="NZ_DAITWI010000006.1"/>
</dbReference>
<evidence type="ECO:0000259" key="2">
    <source>
        <dbReference type="Pfam" id="PF02698"/>
    </source>
</evidence>
<proteinExistence type="predicted"/>
<evidence type="ECO:0000256" key="1">
    <source>
        <dbReference type="SAM" id="Phobius"/>
    </source>
</evidence>
<dbReference type="GO" id="GO:0043164">
    <property type="term" value="P:Gram-negative-bacterium-type cell wall biogenesis"/>
    <property type="evidence" value="ECO:0007669"/>
    <property type="project" value="TreeGrafter"/>
</dbReference>
<dbReference type="CDD" id="cd06259">
    <property type="entry name" value="YdcF-like"/>
    <property type="match status" value="1"/>
</dbReference>
<dbReference type="Gene3D" id="3.40.50.620">
    <property type="entry name" value="HUPs"/>
    <property type="match status" value="1"/>
</dbReference>
<comment type="caution">
    <text evidence="3">The sequence shown here is derived from an EMBL/GenBank/DDBJ whole genome shotgun (WGS) entry which is preliminary data.</text>
</comment>
<protein>
    <recommendedName>
        <fullName evidence="2">DUF218 domain-containing protein</fullName>
    </recommendedName>
</protein>
<feature type="domain" description="DUF218" evidence="2">
    <location>
        <begin position="149"/>
        <end position="264"/>
    </location>
</feature>
<dbReference type="InterPro" id="IPR014729">
    <property type="entry name" value="Rossmann-like_a/b/a_fold"/>
</dbReference>
<gene>
    <name evidence="3" type="ORF">GQS40_13850</name>
</gene>
<evidence type="ECO:0000313" key="3">
    <source>
        <dbReference type="EMBL" id="MWN21840.1"/>
    </source>
</evidence>
<dbReference type="GO" id="GO:0005886">
    <property type="term" value="C:plasma membrane"/>
    <property type="evidence" value="ECO:0007669"/>
    <property type="project" value="TreeGrafter"/>
</dbReference>
<sequence>MITLIYLVTIGLLLVALGYQLQKNPATMTIGTYGVFIVLSVILLCQHWLNLSPASWQAIRVGSYSIAVLMGIILMLSIAWYSWKKSRRLLVPGIIGGYLISLVLLSPWSLWRLAALWLLFYFVWQFSRFLISSVAYGIVSRSPKVGPLVVLGGGLADGYHVGKIVDARIRAAVLDAQKMTPFPIIVFSGGQGDDQQRSEAEAMREHAVLRYGVPLAQTRLEDQSRNTIQNFRYSAALLDGQPLTFYTSDYHVFRGALIAQTLGISARGRGGVSVWRHRIPAFLREFAGVMSLHKRRQVLFGILWVIVAGLNVIFFS</sequence>
<name>A0A6L7ABI7_LEULA</name>
<keyword evidence="1" id="KW-0472">Membrane</keyword>
<accession>A0A6L7ABI7</accession>
<keyword evidence="1" id="KW-0812">Transmembrane</keyword>
<feature type="transmembrane region" description="Helical" evidence="1">
    <location>
        <begin position="118"/>
        <end position="139"/>
    </location>
</feature>
<dbReference type="Pfam" id="PF02698">
    <property type="entry name" value="DUF218"/>
    <property type="match status" value="1"/>
</dbReference>